<dbReference type="AlphaFoldDB" id="A0A9X3J7R3"/>
<feature type="transmembrane region" description="Helical" evidence="14">
    <location>
        <begin position="70"/>
        <end position="90"/>
    </location>
</feature>
<keyword evidence="6 14" id="KW-0812">Transmembrane</keyword>
<dbReference type="SMART" id="SM00387">
    <property type="entry name" value="HATPase_c"/>
    <property type="match status" value="1"/>
</dbReference>
<reference evidence="17" key="1">
    <citation type="submission" date="2022-11" db="EMBL/GenBank/DDBJ databases">
        <title>Marilongibacter aestuarii gen. nov., sp. nov., isolated from tidal flat sediment.</title>
        <authorList>
            <person name="Jiayan W."/>
        </authorList>
    </citation>
    <scope>NUCLEOTIDE SEQUENCE</scope>
    <source>
        <strain evidence="17">Z1-6</strain>
    </source>
</reference>
<dbReference type="CDD" id="cd00130">
    <property type="entry name" value="PAS"/>
    <property type="match status" value="1"/>
</dbReference>
<keyword evidence="12 14" id="KW-0472">Membrane</keyword>
<dbReference type="PANTHER" id="PTHR42878:SF7">
    <property type="entry name" value="SENSOR HISTIDINE KINASE GLRK"/>
    <property type="match status" value="1"/>
</dbReference>
<keyword evidence="9 17" id="KW-0067">ATP-binding</keyword>
<evidence type="ECO:0000256" key="6">
    <source>
        <dbReference type="ARBA" id="ARBA00022692"/>
    </source>
</evidence>
<dbReference type="PROSITE" id="PS50112">
    <property type="entry name" value="PAS"/>
    <property type="match status" value="1"/>
</dbReference>
<evidence type="ECO:0000259" key="16">
    <source>
        <dbReference type="PROSITE" id="PS50112"/>
    </source>
</evidence>
<dbReference type="PRINTS" id="PR00344">
    <property type="entry name" value="BCTRLSENSOR"/>
</dbReference>
<dbReference type="RefSeq" id="WP_343335069.1">
    <property type="nucleotide sequence ID" value="NZ_JAPOHD010000063.1"/>
</dbReference>
<evidence type="ECO:0000256" key="2">
    <source>
        <dbReference type="ARBA" id="ARBA00004141"/>
    </source>
</evidence>
<feature type="coiled-coil region" evidence="13">
    <location>
        <begin position="341"/>
        <end position="368"/>
    </location>
</feature>
<comment type="subcellular location">
    <subcellularLocation>
        <location evidence="2">Membrane</location>
        <topology evidence="2">Multi-pass membrane protein</topology>
    </subcellularLocation>
</comment>
<keyword evidence="11" id="KW-0902">Two-component regulatory system</keyword>
<feature type="transmembrane region" description="Helical" evidence="14">
    <location>
        <begin position="143"/>
        <end position="164"/>
    </location>
</feature>
<evidence type="ECO:0000256" key="11">
    <source>
        <dbReference type="ARBA" id="ARBA00023012"/>
    </source>
</evidence>
<dbReference type="Gene3D" id="3.30.450.20">
    <property type="entry name" value="PAS domain"/>
    <property type="match status" value="1"/>
</dbReference>
<evidence type="ECO:0000259" key="15">
    <source>
        <dbReference type="PROSITE" id="PS50109"/>
    </source>
</evidence>
<accession>A0A9X3J7R3</accession>
<dbReference type="InterPro" id="IPR036890">
    <property type="entry name" value="HATPase_C_sf"/>
</dbReference>
<feature type="domain" description="PAS" evidence="16">
    <location>
        <begin position="237"/>
        <end position="301"/>
    </location>
</feature>
<keyword evidence="5" id="KW-0808">Transferase</keyword>
<evidence type="ECO:0000256" key="1">
    <source>
        <dbReference type="ARBA" id="ARBA00000085"/>
    </source>
</evidence>
<comment type="caution">
    <text evidence="17">The sequence shown here is derived from an EMBL/GenBank/DDBJ whole genome shotgun (WGS) entry which is preliminary data.</text>
</comment>
<feature type="transmembrane region" description="Helical" evidence="14">
    <location>
        <begin position="102"/>
        <end position="123"/>
    </location>
</feature>
<evidence type="ECO:0000256" key="4">
    <source>
        <dbReference type="ARBA" id="ARBA00022553"/>
    </source>
</evidence>
<dbReference type="GO" id="GO:0005524">
    <property type="term" value="F:ATP binding"/>
    <property type="evidence" value="ECO:0007669"/>
    <property type="project" value="UniProtKB-KW"/>
</dbReference>
<comment type="catalytic activity">
    <reaction evidence="1">
        <text>ATP + protein L-histidine = ADP + protein N-phospho-L-histidine.</text>
        <dbReference type="EC" id="2.7.13.3"/>
    </reaction>
</comment>
<dbReference type="GO" id="GO:0007234">
    <property type="term" value="P:osmosensory signaling via phosphorelay pathway"/>
    <property type="evidence" value="ECO:0007669"/>
    <property type="project" value="TreeGrafter"/>
</dbReference>
<feature type="domain" description="Histidine kinase" evidence="15">
    <location>
        <begin position="375"/>
        <end position="589"/>
    </location>
</feature>
<dbReference type="InterPro" id="IPR035965">
    <property type="entry name" value="PAS-like_dom_sf"/>
</dbReference>
<organism evidence="17 18">
    <name type="scientific">Draconibacterium aestuarii</name>
    <dbReference type="NCBI Taxonomy" id="2998507"/>
    <lineage>
        <taxon>Bacteria</taxon>
        <taxon>Pseudomonadati</taxon>
        <taxon>Bacteroidota</taxon>
        <taxon>Bacteroidia</taxon>
        <taxon>Marinilabiliales</taxon>
        <taxon>Prolixibacteraceae</taxon>
        <taxon>Draconibacterium</taxon>
    </lineage>
</organism>
<evidence type="ECO:0000256" key="10">
    <source>
        <dbReference type="ARBA" id="ARBA00022989"/>
    </source>
</evidence>
<dbReference type="CDD" id="cd00082">
    <property type="entry name" value="HisKA"/>
    <property type="match status" value="1"/>
</dbReference>
<evidence type="ECO:0000256" key="12">
    <source>
        <dbReference type="ARBA" id="ARBA00023136"/>
    </source>
</evidence>
<gene>
    <name evidence="17" type="ORF">OU798_20505</name>
</gene>
<dbReference type="PANTHER" id="PTHR42878">
    <property type="entry name" value="TWO-COMPONENT HISTIDINE KINASE"/>
    <property type="match status" value="1"/>
</dbReference>
<name>A0A9X3J7R3_9BACT</name>
<dbReference type="InterPro" id="IPR036097">
    <property type="entry name" value="HisK_dim/P_sf"/>
</dbReference>
<dbReference type="GO" id="GO:0000156">
    <property type="term" value="F:phosphorelay response regulator activity"/>
    <property type="evidence" value="ECO:0007669"/>
    <property type="project" value="TreeGrafter"/>
</dbReference>
<evidence type="ECO:0000256" key="13">
    <source>
        <dbReference type="SAM" id="Coils"/>
    </source>
</evidence>
<keyword evidence="7" id="KW-0547">Nucleotide-binding</keyword>
<dbReference type="GO" id="GO:0030295">
    <property type="term" value="F:protein kinase activator activity"/>
    <property type="evidence" value="ECO:0007669"/>
    <property type="project" value="TreeGrafter"/>
</dbReference>
<evidence type="ECO:0000313" key="17">
    <source>
        <dbReference type="EMBL" id="MCY1722743.1"/>
    </source>
</evidence>
<dbReference type="InterPro" id="IPR005467">
    <property type="entry name" value="His_kinase_dom"/>
</dbReference>
<keyword evidence="4" id="KW-0597">Phosphoprotein</keyword>
<dbReference type="InterPro" id="IPR003661">
    <property type="entry name" value="HisK_dim/P_dom"/>
</dbReference>
<dbReference type="SUPFAM" id="SSF55874">
    <property type="entry name" value="ATPase domain of HSP90 chaperone/DNA topoisomerase II/histidine kinase"/>
    <property type="match status" value="1"/>
</dbReference>
<dbReference type="SUPFAM" id="SSF47384">
    <property type="entry name" value="Homodimeric domain of signal transducing histidine kinase"/>
    <property type="match status" value="1"/>
</dbReference>
<feature type="transmembrane region" description="Helical" evidence="14">
    <location>
        <begin position="39"/>
        <end position="58"/>
    </location>
</feature>
<keyword evidence="13" id="KW-0175">Coiled coil</keyword>
<dbReference type="InterPro" id="IPR004358">
    <property type="entry name" value="Sig_transdc_His_kin-like_C"/>
</dbReference>
<evidence type="ECO:0000256" key="7">
    <source>
        <dbReference type="ARBA" id="ARBA00022741"/>
    </source>
</evidence>
<feature type="transmembrane region" description="Helical" evidence="14">
    <location>
        <begin position="6"/>
        <end position="27"/>
    </location>
</feature>
<evidence type="ECO:0000256" key="5">
    <source>
        <dbReference type="ARBA" id="ARBA00022679"/>
    </source>
</evidence>
<feature type="transmembrane region" description="Helical" evidence="14">
    <location>
        <begin position="207"/>
        <end position="226"/>
    </location>
</feature>
<keyword evidence="8" id="KW-0418">Kinase</keyword>
<dbReference type="Pfam" id="PF16927">
    <property type="entry name" value="HisKA_7TM"/>
    <property type="match status" value="1"/>
</dbReference>
<evidence type="ECO:0000256" key="14">
    <source>
        <dbReference type="SAM" id="Phobius"/>
    </source>
</evidence>
<dbReference type="EC" id="2.7.13.3" evidence="3"/>
<dbReference type="EMBL" id="JAPOHD010000063">
    <property type="protein sequence ID" value="MCY1722743.1"/>
    <property type="molecule type" value="Genomic_DNA"/>
</dbReference>
<dbReference type="PROSITE" id="PS50109">
    <property type="entry name" value="HIS_KIN"/>
    <property type="match status" value="1"/>
</dbReference>
<evidence type="ECO:0000313" key="18">
    <source>
        <dbReference type="Proteomes" id="UP001145087"/>
    </source>
</evidence>
<dbReference type="Pfam" id="PF02518">
    <property type="entry name" value="HATPase_c"/>
    <property type="match status" value="1"/>
</dbReference>
<protein>
    <recommendedName>
        <fullName evidence="3">histidine kinase</fullName>
        <ecNumber evidence="3">2.7.13.3</ecNumber>
    </recommendedName>
</protein>
<proteinExistence type="predicted"/>
<dbReference type="GO" id="GO:0000155">
    <property type="term" value="F:phosphorelay sensor kinase activity"/>
    <property type="evidence" value="ECO:0007669"/>
    <property type="project" value="InterPro"/>
</dbReference>
<dbReference type="GO" id="GO:0016020">
    <property type="term" value="C:membrane"/>
    <property type="evidence" value="ECO:0007669"/>
    <property type="project" value="UniProtKB-SubCell"/>
</dbReference>
<dbReference type="Gene3D" id="3.30.565.10">
    <property type="entry name" value="Histidine kinase-like ATPase, C-terminal domain"/>
    <property type="match status" value="1"/>
</dbReference>
<dbReference type="InterPro" id="IPR031621">
    <property type="entry name" value="HisKA_7TM"/>
</dbReference>
<sequence>MIDAFPIKGLIQFCTALAALLVVAILWRFKKAAEVKYLIILEINIATWAIFYALEFFSPELATKTLWSQFSYFGIAFIPASYFYFTTAFSQKNKLINKRNTFLISLIPLATIVLVFTNQHHHLVWEVVTLSAERNMLLYDHGTWFWIFYTYTFLLIVSGIYNLFSSIYKFTAYYKSQIFILLIASLIPILANVIYVSKINPFTGFDWTTVSFVLTGIIIAFGIYRYKMFELVPLAKKKLLDTMSEGVIVINNKGLLEDINPAATTIFAITKKEALNSHISSVFKNYPPIIEAFHRQSESTLSLQIGKSPAIHFYQVKVSPILKKKKVLYGKLFVFNDVTSIRRAELELQNTNKQLINEIEKNKKLIDDLDSFAHTVAHDLKNSLGSIYSSSEVIIHGIEADDKETVKEISLLIKESAGKTIEVTNELLKLATACHHEVEKIPVDMGCVFKNAEKQLAEIITQKNVQVKVSGQWDSALGYAPWIEEVWVNYLSNAIKYGGNPAVISAGSQKINDNKIKFWISDNGDGIALENQDKLFLKYTRLDPNKASGYGLGLSIVKRIVEKLGGTVGVESTGTKGEGSTFYFILPAC</sequence>
<dbReference type="Proteomes" id="UP001145087">
    <property type="component" value="Unassembled WGS sequence"/>
</dbReference>
<keyword evidence="18" id="KW-1185">Reference proteome</keyword>
<feature type="transmembrane region" description="Helical" evidence="14">
    <location>
        <begin position="176"/>
        <end position="195"/>
    </location>
</feature>
<evidence type="ECO:0000256" key="8">
    <source>
        <dbReference type="ARBA" id="ARBA00022777"/>
    </source>
</evidence>
<keyword evidence="10 14" id="KW-1133">Transmembrane helix</keyword>
<evidence type="ECO:0000256" key="9">
    <source>
        <dbReference type="ARBA" id="ARBA00022840"/>
    </source>
</evidence>
<evidence type="ECO:0000256" key="3">
    <source>
        <dbReference type="ARBA" id="ARBA00012438"/>
    </source>
</evidence>
<dbReference type="InterPro" id="IPR003594">
    <property type="entry name" value="HATPase_dom"/>
</dbReference>
<dbReference type="SUPFAM" id="SSF55785">
    <property type="entry name" value="PYP-like sensor domain (PAS domain)"/>
    <property type="match status" value="1"/>
</dbReference>
<dbReference type="InterPro" id="IPR000014">
    <property type="entry name" value="PAS"/>
</dbReference>
<dbReference type="Gene3D" id="1.10.287.130">
    <property type="match status" value="1"/>
</dbReference>
<dbReference type="InterPro" id="IPR050351">
    <property type="entry name" value="BphY/WalK/GraS-like"/>
</dbReference>